<reference evidence="1" key="2">
    <citation type="submission" date="2020-06" db="EMBL/GenBank/DDBJ databases">
        <authorList>
            <person name="Sheffer M."/>
        </authorList>
    </citation>
    <scope>NUCLEOTIDE SEQUENCE</scope>
</reference>
<keyword evidence="2" id="KW-1185">Reference proteome</keyword>
<comment type="caution">
    <text evidence="1">The sequence shown here is derived from an EMBL/GenBank/DDBJ whole genome shotgun (WGS) entry which is preliminary data.</text>
</comment>
<evidence type="ECO:0000313" key="1">
    <source>
        <dbReference type="EMBL" id="KAF8768000.1"/>
    </source>
</evidence>
<gene>
    <name evidence="1" type="ORF">HNY73_020866</name>
</gene>
<proteinExistence type="predicted"/>
<evidence type="ECO:0000313" key="2">
    <source>
        <dbReference type="Proteomes" id="UP000807504"/>
    </source>
</evidence>
<dbReference type="AlphaFoldDB" id="A0A8T0E9K6"/>
<dbReference type="GO" id="GO:0003676">
    <property type="term" value="F:nucleic acid binding"/>
    <property type="evidence" value="ECO:0007669"/>
    <property type="project" value="InterPro"/>
</dbReference>
<organism evidence="1 2">
    <name type="scientific">Argiope bruennichi</name>
    <name type="common">Wasp spider</name>
    <name type="synonym">Aranea bruennichi</name>
    <dbReference type="NCBI Taxonomy" id="94029"/>
    <lineage>
        <taxon>Eukaryota</taxon>
        <taxon>Metazoa</taxon>
        <taxon>Ecdysozoa</taxon>
        <taxon>Arthropoda</taxon>
        <taxon>Chelicerata</taxon>
        <taxon>Arachnida</taxon>
        <taxon>Araneae</taxon>
        <taxon>Araneomorphae</taxon>
        <taxon>Entelegynae</taxon>
        <taxon>Araneoidea</taxon>
        <taxon>Araneidae</taxon>
        <taxon>Argiope</taxon>
    </lineage>
</organism>
<sequence>MHRMAYSSGPVDWSSQSSDISCRDCFFWGPVKALAYETPINSSDDFVVHIVATAGVVPDTPGTLANVRSSMRCRREACIMAQGRNFRHLR</sequence>
<name>A0A8T0E9K6_ARGBR</name>
<dbReference type="InterPro" id="IPR036397">
    <property type="entry name" value="RNaseH_sf"/>
</dbReference>
<dbReference type="Gene3D" id="3.30.420.10">
    <property type="entry name" value="Ribonuclease H-like superfamily/Ribonuclease H"/>
    <property type="match status" value="1"/>
</dbReference>
<dbReference type="PANTHER" id="PTHR47326:SF1">
    <property type="entry name" value="HTH PSQ-TYPE DOMAIN-CONTAINING PROTEIN"/>
    <property type="match status" value="1"/>
</dbReference>
<dbReference type="PANTHER" id="PTHR47326">
    <property type="entry name" value="TRANSPOSABLE ELEMENT TC3 TRANSPOSASE-LIKE PROTEIN"/>
    <property type="match status" value="1"/>
</dbReference>
<reference evidence="1" key="1">
    <citation type="journal article" date="2020" name="bioRxiv">
        <title>Chromosome-level reference genome of the European wasp spider Argiope bruennichi: a resource for studies on range expansion and evolutionary adaptation.</title>
        <authorList>
            <person name="Sheffer M.M."/>
            <person name="Hoppe A."/>
            <person name="Krehenwinkel H."/>
            <person name="Uhl G."/>
            <person name="Kuss A.W."/>
            <person name="Jensen L."/>
            <person name="Jensen C."/>
            <person name="Gillespie R.G."/>
            <person name="Hoff K.J."/>
            <person name="Prost S."/>
        </authorList>
    </citation>
    <scope>NUCLEOTIDE SEQUENCE</scope>
</reference>
<dbReference type="Proteomes" id="UP000807504">
    <property type="component" value="Unassembled WGS sequence"/>
</dbReference>
<protein>
    <submittedName>
        <fullName evidence="1">Uncharacterized protein</fullName>
    </submittedName>
</protein>
<dbReference type="EMBL" id="JABXBU010002230">
    <property type="protein sequence ID" value="KAF8768000.1"/>
    <property type="molecule type" value="Genomic_DNA"/>
</dbReference>
<accession>A0A8T0E9K6</accession>